<protein>
    <submittedName>
        <fullName evidence="1">Uncharacterized protein</fullName>
    </submittedName>
</protein>
<comment type="caution">
    <text evidence="1">The sequence shown here is derived from an EMBL/GenBank/DDBJ whole genome shotgun (WGS) entry which is preliminary data.</text>
</comment>
<organism evidence="1 2">
    <name type="scientific">Candidatus Sungiibacteriota bacterium</name>
    <dbReference type="NCBI Taxonomy" id="2750080"/>
    <lineage>
        <taxon>Bacteria</taxon>
        <taxon>Candidatus Sungiibacteriota</taxon>
    </lineage>
</organism>
<sequence length="286" mass="32606">MNTPLKKITTLFTLFFILSLYFLFQPFSAWSQNYNNSLEQASEADLDQIENAINAMAETAFRQSATETGNDFNLDIIWKTNTILPYDYPGKALPSPLAFVTLYALADTPNPEQLIYTWLVDDISSNKDGPELQGRGKSVFSITGFQTPEFTHEIRVFVQDDQGRRGSATLEIKTVSPETYFYIFHNDNYNNLSPDVLRFSPNQESSLMVRPFYFNTSNPANLEYDWRFDGKKEENSNPRPEILPLSIGPRLIPGTSANLRLELKNKKAGQNIYDRAARTAEIKIIK</sequence>
<evidence type="ECO:0000313" key="2">
    <source>
        <dbReference type="Proteomes" id="UP000786662"/>
    </source>
</evidence>
<gene>
    <name evidence="1" type="ORF">HYT38_01300</name>
</gene>
<dbReference type="EMBL" id="JACOYY010000037">
    <property type="protein sequence ID" value="MBI2052300.1"/>
    <property type="molecule type" value="Genomic_DNA"/>
</dbReference>
<dbReference type="Proteomes" id="UP000786662">
    <property type="component" value="Unassembled WGS sequence"/>
</dbReference>
<evidence type="ECO:0000313" key="1">
    <source>
        <dbReference type="EMBL" id="MBI2052300.1"/>
    </source>
</evidence>
<accession>A0A9D6DN74</accession>
<reference evidence="1" key="1">
    <citation type="submission" date="2020-07" db="EMBL/GenBank/DDBJ databases">
        <title>Huge and variable diversity of episymbiotic CPR bacteria and DPANN archaea in groundwater ecosystems.</title>
        <authorList>
            <person name="He C.Y."/>
            <person name="Keren R."/>
            <person name="Whittaker M."/>
            <person name="Farag I.F."/>
            <person name="Doudna J."/>
            <person name="Cate J.H.D."/>
            <person name="Banfield J.F."/>
        </authorList>
    </citation>
    <scope>NUCLEOTIDE SEQUENCE</scope>
    <source>
        <strain evidence="1">NC_groundwater_191_Ag_S-0.1um_45_8</strain>
    </source>
</reference>
<dbReference type="AlphaFoldDB" id="A0A9D6DN74"/>
<name>A0A9D6DN74_9BACT</name>
<proteinExistence type="predicted"/>